<evidence type="ECO:0000256" key="6">
    <source>
        <dbReference type="SAM" id="Phobius"/>
    </source>
</evidence>
<feature type="transmembrane region" description="Helical" evidence="6">
    <location>
        <begin position="139"/>
        <end position="155"/>
    </location>
</feature>
<feature type="transmembrane region" description="Helical" evidence="6">
    <location>
        <begin position="74"/>
        <end position="92"/>
    </location>
</feature>
<evidence type="ECO:0000256" key="3">
    <source>
        <dbReference type="ARBA" id="ARBA00022692"/>
    </source>
</evidence>
<protein>
    <recommendedName>
        <fullName evidence="9">Major facilitator superfamily (MFS) profile domain-containing protein</fullName>
    </recommendedName>
</protein>
<dbReference type="GO" id="GO:0005886">
    <property type="term" value="C:plasma membrane"/>
    <property type="evidence" value="ECO:0007669"/>
    <property type="project" value="UniProtKB-SubCell"/>
</dbReference>
<evidence type="ECO:0000313" key="8">
    <source>
        <dbReference type="Proteomes" id="UP000422108"/>
    </source>
</evidence>
<proteinExistence type="predicted"/>
<evidence type="ECO:0000256" key="1">
    <source>
        <dbReference type="ARBA" id="ARBA00004651"/>
    </source>
</evidence>
<comment type="subcellular location">
    <subcellularLocation>
        <location evidence="1">Cell membrane</location>
        <topology evidence="1">Multi-pass membrane protein</topology>
    </subcellularLocation>
</comment>
<evidence type="ECO:0008006" key="9">
    <source>
        <dbReference type="Google" id="ProtNLM"/>
    </source>
</evidence>
<accession>A0A5K8ABM8</accession>
<gene>
    <name evidence="7" type="ORF">DSCOOX_32420</name>
</gene>
<dbReference type="SUPFAM" id="SSF103473">
    <property type="entry name" value="MFS general substrate transporter"/>
    <property type="match status" value="1"/>
</dbReference>
<sequence length="202" mass="21416">MKRPIPMPRRMILTELFSDLGDQFVHLTLLAELFFGLAASHANLLLLCLIQQAPAIFLGPLAGRWVDRIGPSNGIVGGILARLLLVVGLLNARDGWTVWPIYLLFASASLLFVISRLCITPRIVAPGALIRYNAVNERVALAAGIGGPFLIGLLIRQAGAGISLVMGIAMYGCSAWLAKGLPRLDAAAGKVGEQRPRGGGDG</sequence>
<keyword evidence="8" id="KW-1185">Reference proteome</keyword>
<dbReference type="AlphaFoldDB" id="A0A5K8ABM8"/>
<feature type="transmembrane region" description="Helical" evidence="6">
    <location>
        <begin position="20"/>
        <end position="38"/>
    </location>
</feature>
<dbReference type="EMBL" id="AP021879">
    <property type="protein sequence ID" value="BBO90062.1"/>
    <property type="molecule type" value="Genomic_DNA"/>
</dbReference>
<feature type="transmembrane region" description="Helical" evidence="6">
    <location>
        <begin position="98"/>
        <end position="119"/>
    </location>
</feature>
<dbReference type="Gene3D" id="1.20.1250.20">
    <property type="entry name" value="MFS general substrate transporter like domains"/>
    <property type="match status" value="1"/>
</dbReference>
<reference evidence="7 8" key="1">
    <citation type="submission" date="2019-11" db="EMBL/GenBank/DDBJ databases">
        <title>Comparative genomics of hydrocarbon-degrading Desulfosarcina strains.</title>
        <authorList>
            <person name="Watanabe M."/>
            <person name="Kojima H."/>
            <person name="Fukui M."/>
        </authorList>
    </citation>
    <scope>NUCLEOTIDE SEQUENCE [LARGE SCALE GENOMIC DNA]</scope>
    <source>
        <strain evidence="8">oXyS1</strain>
    </source>
</reference>
<dbReference type="Proteomes" id="UP000422108">
    <property type="component" value="Chromosome"/>
</dbReference>
<evidence type="ECO:0000256" key="4">
    <source>
        <dbReference type="ARBA" id="ARBA00022989"/>
    </source>
</evidence>
<evidence type="ECO:0000256" key="2">
    <source>
        <dbReference type="ARBA" id="ARBA00022475"/>
    </source>
</evidence>
<evidence type="ECO:0000256" key="5">
    <source>
        <dbReference type="ARBA" id="ARBA00023136"/>
    </source>
</evidence>
<evidence type="ECO:0000313" key="7">
    <source>
        <dbReference type="EMBL" id="BBO90062.1"/>
    </source>
</evidence>
<organism evidence="7 8">
    <name type="scientific">Desulfosarcina ovata subsp. ovata</name>
    <dbReference type="NCBI Taxonomy" id="2752305"/>
    <lineage>
        <taxon>Bacteria</taxon>
        <taxon>Pseudomonadati</taxon>
        <taxon>Thermodesulfobacteriota</taxon>
        <taxon>Desulfobacteria</taxon>
        <taxon>Desulfobacterales</taxon>
        <taxon>Desulfosarcinaceae</taxon>
        <taxon>Desulfosarcina</taxon>
    </lineage>
</organism>
<dbReference type="InterPro" id="IPR036259">
    <property type="entry name" value="MFS_trans_sf"/>
</dbReference>
<dbReference type="PANTHER" id="PTHR23513:SF18">
    <property type="entry name" value="INTEGRAL MEMBRANE PROTEIN"/>
    <property type="match status" value="1"/>
</dbReference>
<keyword evidence="5 6" id="KW-0472">Membrane</keyword>
<dbReference type="RefSeq" id="WP_155311159.1">
    <property type="nucleotide sequence ID" value="NZ_AP021879.1"/>
</dbReference>
<keyword evidence="3 6" id="KW-0812">Transmembrane</keyword>
<dbReference type="PANTHER" id="PTHR23513">
    <property type="entry name" value="INTEGRAL MEMBRANE EFFLUX PROTEIN-RELATED"/>
    <property type="match status" value="1"/>
</dbReference>
<keyword evidence="2" id="KW-1003">Cell membrane</keyword>
<name>A0A5K8ABM8_9BACT</name>
<keyword evidence="4 6" id="KW-1133">Transmembrane helix</keyword>